<reference evidence="2 3" key="1">
    <citation type="submission" date="2018-03" db="EMBL/GenBank/DDBJ databases">
        <authorList>
            <person name="Keele B.F."/>
        </authorList>
    </citation>
    <scope>NUCLEOTIDE SEQUENCE [LARGE SCALE GENOMIC DNA]</scope>
    <source>
        <strain evidence="2 3">CECT 8626</strain>
    </source>
</reference>
<dbReference type="AlphaFoldDB" id="A0A2R8BN95"/>
<dbReference type="Gene3D" id="2.40.70.10">
    <property type="entry name" value="Acid Proteases"/>
    <property type="match status" value="1"/>
</dbReference>
<dbReference type="Proteomes" id="UP000244924">
    <property type="component" value="Unassembled WGS sequence"/>
</dbReference>
<keyword evidence="3" id="KW-1185">Reference proteome</keyword>
<dbReference type="PANTHER" id="PTHR38037">
    <property type="entry name" value="ZN_PROTEASE DOMAIN-CONTAINING PROTEIN"/>
    <property type="match status" value="1"/>
</dbReference>
<dbReference type="EMBL" id="OMOQ01000006">
    <property type="protein sequence ID" value="SPH24919.1"/>
    <property type="molecule type" value="Genomic_DNA"/>
</dbReference>
<evidence type="ECO:0000313" key="2">
    <source>
        <dbReference type="EMBL" id="SPH24919.1"/>
    </source>
</evidence>
<dbReference type="SUPFAM" id="SSF50630">
    <property type="entry name" value="Acid proteases"/>
    <property type="match status" value="1"/>
</dbReference>
<name>A0A2R8BN95_9RHOB</name>
<organism evidence="2 3">
    <name type="scientific">Albidovulum aquaemixtae</name>
    <dbReference type="NCBI Taxonomy" id="1542388"/>
    <lineage>
        <taxon>Bacteria</taxon>
        <taxon>Pseudomonadati</taxon>
        <taxon>Pseudomonadota</taxon>
        <taxon>Alphaproteobacteria</taxon>
        <taxon>Rhodobacterales</taxon>
        <taxon>Paracoccaceae</taxon>
        <taxon>Albidovulum</taxon>
    </lineage>
</organism>
<protein>
    <recommendedName>
        <fullName evidence="1">Retropepsin-like aspartic endopeptidase domain-containing protein</fullName>
    </recommendedName>
</protein>
<evidence type="ECO:0000313" key="3">
    <source>
        <dbReference type="Proteomes" id="UP000244924"/>
    </source>
</evidence>
<feature type="domain" description="Retropepsin-like aspartic endopeptidase" evidence="1">
    <location>
        <begin position="21"/>
        <end position="154"/>
    </location>
</feature>
<dbReference type="InterPro" id="IPR008503">
    <property type="entry name" value="Asp_endopeptidase"/>
</dbReference>
<accession>A0A2R8BN95</accession>
<dbReference type="PANTHER" id="PTHR38037:SF1">
    <property type="entry name" value="ATP-DEPENDENT ZINC PROTEASE DOMAIN-CONTAINING PROTEIN-RELATED"/>
    <property type="match status" value="1"/>
</dbReference>
<proteinExistence type="predicted"/>
<evidence type="ECO:0000259" key="1">
    <source>
        <dbReference type="Pfam" id="PF05618"/>
    </source>
</evidence>
<sequence length="171" mass="19438">MMDKSATKAPRKRKTRAELAVIGWRETVTLPDLGLIEIHAKIDTGALTTALHASHVKTYEKDGALWVQFRPPRIGRKKPGLCHAPVHDQREVRNTSGVPVPRIFIRTTLQIAGRSWLIDVSLADRTQMTFPIIIGRSAIRRHRLLVDCGRSYLTRHPDEPPTETLRERNRS</sequence>
<gene>
    <name evidence="2" type="ORF">DEA8626_03952</name>
</gene>
<dbReference type="Pfam" id="PF05618">
    <property type="entry name" value="Zn_protease"/>
    <property type="match status" value="1"/>
</dbReference>
<dbReference type="InterPro" id="IPR021109">
    <property type="entry name" value="Peptidase_aspartic_dom_sf"/>
</dbReference>